<evidence type="ECO:0000313" key="3">
    <source>
        <dbReference type="EMBL" id="CAD6992524.1"/>
    </source>
</evidence>
<evidence type="ECO:0000313" key="4">
    <source>
        <dbReference type="Proteomes" id="UP000606786"/>
    </source>
</evidence>
<keyword evidence="4" id="KW-1185">Reference proteome</keyword>
<evidence type="ECO:0000256" key="1">
    <source>
        <dbReference type="SAM" id="MobiDB-lite"/>
    </source>
</evidence>
<proteinExistence type="predicted"/>
<gene>
    <name evidence="3" type="ORF">CCAP1982_LOCUS1373</name>
</gene>
<dbReference type="EMBL" id="CAJHJT010000001">
    <property type="protein sequence ID" value="CAD6992524.1"/>
    <property type="molecule type" value="Genomic_DNA"/>
</dbReference>
<keyword evidence="2" id="KW-0812">Transmembrane</keyword>
<organism evidence="3 4">
    <name type="scientific">Ceratitis capitata</name>
    <name type="common">Mediterranean fruit fly</name>
    <name type="synonym">Tephritis capitata</name>
    <dbReference type="NCBI Taxonomy" id="7213"/>
    <lineage>
        <taxon>Eukaryota</taxon>
        <taxon>Metazoa</taxon>
        <taxon>Ecdysozoa</taxon>
        <taxon>Arthropoda</taxon>
        <taxon>Hexapoda</taxon>
        <taxon>Insecta</taxon>
        <taxon>Pterygota</taxon>
        <taxon>Neoptera</taxon>
        <taxon>Endopterygota</taxon>
        <taxon>Diptera</taxon>
        <taxon>Brachycera</taxon>
        <taxon>Muscomorpha</taxon>
        <taxon>Tephritoidea</taxon>
        <taxon>Tephritidae</taxon>
        <taxon>Ceratitis</taxon>
        <taxon>Ceratitis</taxon>
    </lineage>
</organism>
<accession>A0A811U0C3</accession>
<reference evidence="3" key="1">
    <citation type="submission" date="2020-11" db="EMBL/GenBank/DDBJ databases">
        <authorList>
            <person name="Whitehead M."/>
        </authorList>
    </citation>
    <scope>NUCLEOTIDE SEQUENCE</scope>
    <source>
        <strain evidence="3">EGII</strain>
    </source>
</reference>
<sequence>MVKRKSCNKMRQTLWPDTSKLHADGRRSKRVLQCFFFYFVAFCLKCRLCVIAVVVAAAARPPVTYCNEVDKPLDCVVVIVFFFCHCGIGGKNQKDTVRNASHQETKSSKESV</sequence>
<feature type="compositionally biased region" description="Basic and acidic residues" evidence="1">
    <location>
        <begin position="92"/>
        <end position="112"/>
    </location>
</feature>
<feature type="region of interest" description="Disordered" evidence="1">
    <location>
        <begin position="90"/>
        <end position="112"/>
    </location>
</feature>
<evidence type="ECO:0000256" key="2">
    <source>
        <dbReference type="SAM" id="Phobius"/>
    </source>
</evidence>
<protein>
    <submittedName>
        <fullName evidence="3">(Mediterranean fruit fly) hypothetical protein</fullName>
    </submittedName>
</protein>
<keyword evidence="2" id="KW-0472">Membrane</keyword>
<comment type="caution">
    <text evidence="3">The sequence shown here is derived from an EMBL/GenBank/DDBJ whole genome shotgun (WGS) entry which is preliminary data.</text>
</comment>
<dbReference type="AlphaFoldDB" id="A0A811U0C3"/>
<dbReference type="Proteomes" id="UP000606786">
    <property type="component" value="Unassembled WGS sequence"/>
</dbReference>
<feature type="transmembrane region" description="Helical" evidence="2">
    <location>
        <begin position="71"/>
        <end position="88"/>
    </location>
</feature>
<feature type="transmembrane region" description="Helical" evidence="2">
    <location>
        <begin position="35"/>
        <end position="59"/>
    </location>
</feature>
<name>A0A811U0C3_CERCA</name>
<keyword evidence="2" id="KW-1133">Transmembrane helix</keyword>